<organism evidence="1 2">
    <name type="scientific">Habropoda laboriosa</name>
    <dbReference type="NCBI Taxonomy" id="597456"/>
    <lineage>
        <taxon>Eukaryota</taxon>
        <taxon>Metazoa</taxon>
        <taxon>Ecdysozoa</taxon>
        <taxon>Arthropoda</taxon>
        <taxon>Hexapoda</taxon>
        <taxon>Insecta</taxon>
        <taxon>Pterygota</taxon>
        <taxon>Neoptera</taxon>
        <taxon>Endopterygota</taxon>
        <taxon>Hymenoptera</taxon>
        <taxon>Apocrita</taxon>
        <taxon>Aculeata</taxon>
        <taxon>Apoidea</taxon>
        <taxon>Anthophila</taxon>
        <taxon>Apidae</taxon>
        <taxon>Habropoda</taxon>
    </lineage>
</organism>
<evidence type="ECO:0000313" key="2">
    <source>
        <dbReference type="Proteomes" id="UP000053825"/>
    </source>
</evidence>
<dbReference type="EMBL" id="KQ414915">
    <property type="protein sequence ID" value="KOC59482.1"/>
    <property type="molecule type" value="Genomic_DNA"/>
</dbReference>
<keyword evidence="2" id="KW-1185">Reference proteome</keyword>
<dbReference type="AlphaFoldDB" id="A0A0L7QLI0"/>
<accession>A0A0L7QLI0</accession>
<protein>
    <submittedName>
        <fullName evidence="1">Uncharacterized protein</fullName>
    </submittedName>
</protein>
<gene>
    <name evidence="1" type="ORF">WH47_10628</name>
</gene>
<evidence type="ECO:0000313" key="1">
    <source>
        <dbReference type="EMBL" id="KOC59482.1"/>
    </source>
</evidence>
<dbReference type="Proteomes" id="UP000053825">
    <property type="component" value="Unassembled WGS sequence"/>
</dbReference>
<proteinExistence type="predicted"/>
<reference evidence="1 2" key="1">
    <citation type="submission" date="2015-07" db="EMBL/GenBank/DDBJ databases">
        <title>The genome of Habropoda laboriosa.</title>
        <authorList>
            <person name="Pan H."/>
            <person name="Kapheim K."/>
        </authorList>
    </citation>
    <scope>NUCLEOTIDE SEQUENCE [LARGE SCALE GENOMIC DNA]</scope>
    <source>
        <strain evidence="1">0110345459</strain>
    </source>
</reference>
<sequence length="76" mass="8747">MGAVLVQCLFYRFTARNVSFLNRVLKDQNSYLHRGQQYSYRELWTIAADLIPSAVMKCYTQKQSNFISFDSGIGVS</sequence>
<name>A0A0L7QLI0_9HYME</name>